<dbReference type="Proteomes" id="UP001403385">
    <property type="component" value="Unassembled WGS sequence"/>
</dbReference>
<dbReference type="InterPro" id="IPR012341">
    <property type="entry name" value="6hp_glycosidase-like_sf"/>
</dbReference>
<name>A0AAW9RSW0_9BACT</name>
<dbReference type="EMBL" id="JBDKWZ010000004">
    <property type="protein sequence ID" value="MEN7548007.1"/>
    <property type="molecule type" value="Genomic_DNA"/>
</dbReference>
<keyword evidence="2" id="KW-1185">Reference proteome</keyword>
<dbReference type="GO" id="GO:0005975">
    <property type="term" value="P:carbohydrate metabolic process"/>
    <property type="evidence" value="ECO:0007669"/>
    <property type="project" value="InterPro"/>
</dbReference>
<comment type="caution">
    <text evidence="1">The sequence shown here is derived from an EMBL/GenBank/DDBJ whole genome shotgun (WGS) entry which is preliminary data.</text>
</comment>
<gene>
    <name evidence="1" type="ORF">AAG747_08805</name>
</gene>
<dbReference type="AlphaFoldDB" id="A0AAW9RSW0"/>
<protein>
    <recommendedName>
        <fullName evidence="3">Alpha-L-rhamnosidase six-hairpin glycosidase domain-containing protein</fullName>
    </recommendedName>
</protein>
<evidence type="ECO:0008006" key="3">
    <source>
        <dbReference type="Google" id="ProtNLM"/>
    </source>
</evidence>
<evidence type="ECO:0000313" key="2">
    <source>
        <dbReference type="Proteomes" id="UP001403385"/>
    </source>
</evidence>
<sequence>MKSLFKNPLWILLLCFACTSPEEEKLKEKEPDKESKTLRFTSSNARLEKSFDWARKTALSYVGASTDPVGPWYEAALPQREAFCMRDVAHQTIGAEILGLGVQNQNMLHKFAKNISQSKDWCSFWEINRQDQPAPADYRNDREFWYNLNANFDVVQACWRTYLWTGNQTYLENAGFLYFYEKSLDEYAAHWKLLPEEIMERPRYMHTPEPFDTHDNFHTCRGLPSYVENFREMTCSADLLASLYQGYRSYAQLLTHRGENQRSQEYLTKAESYRALLEERWWDETRQRYHTFWTENGDFAQGEGETMILWFGIAQDPSRIRATLNNLFARDWNVENISHFPALLSRYGYFPKALEYIYYLTDPSTPRREYPEVSFGVMEGVVAGLMGIEPYAPENRVVTRPGLSSETESEWMRIENLPVLNTYISVKHHNQQRTSFKNLGEKSLQWKAVFPGTSETLEINGKAVGTMTETDPLGNPYVYAIVTVQPGEEAVAEAK</sequence>
<dbReference type="SUPFAM" id="SSF48208">
    <property type="entry name" value="Six-hairpin glycosidases"/>
    <property type="match status" value="1"/>
</dbReference>
<evidence type="ECO:0000313" key="1">
    <source>
        <dbReference type="EMBL" id="MEN7548007.1"/>
    </source>
</evidence>
<dbReference type="RefSeq" id="WP_346820789.1">
    <property type="nucleotide sequence ID" value="NZ_JBDKWZ010000004.1"/>
</dbReference>
<organism evidence="1 2">
    <name type="scientific">Rapidithrix thailandica</name>
    <dbReference type="NCBI Taxonomy" id="413964"/>
    <lineage>
        <taxon>Bacteria</taxon>
        <taxon>Pseudomonadati</taxon>
        <taxon>Bacteroidota</taxon>
        <taxon>Cytophagia</taxon>
        <taxon>Cytophagales</taxon>
        <taxon>Flammeovirgaceae</taxon>
        <taxon>Rapidithrix</taxon>
    </lineage>
</organism>
<dbReference type="InterPro" id="IPR008928">
    <property type="entry name" value="6-hairpin_glycosidase_sf"/>
</dbReference>
<accession>A0AAW9RSW0</accession>
<reference evidence="1 2" key="1">
    <citation type="submission" date="2024-04" db="EMBL/GenBank/DDBJ databases">
        <title>Novel genus in family Flammeovirgaceae.</title>
        <authorList>
            <person name="Nguyen T.H."/>
            <person name="Vuong T.Q."/>
            <person name="Le H."/>
            <person name="Kim S.-G."/>
        </authorList>
    </citation>
    <scope>NUCLEOTIDE SEQUENCE [LARGE SCALE GENOMIC DNA]</scope>
    <source>
        <strain evidence="1 2">JCM 23209</strain>
    </source>
</reference>
<dbReference type="Gene3D" id="1.50.10.10">
    <property type="match status" value="1"/>
</dbReference>
<proteinExistence type="predicted"/>